<dbReference type="AlphaFoldDB" id="A0A2P4XSR4"/>
<sequence length="108" mass="12219">MPESICRKRWVGIMLPRSFPGGRHPSPYQETPPTISLKLTRGICIARLTVNISDEDLDYVAMADSSNIEYVKKGNHLRIIQSSNKNEQLPRHATKELSEKKMKSLAAK</sequence>
<dbReference type="Proteomes" id="UP000237271">
    <property type="component" value="Unassembled WGS sequence"/>
</dbReference>
<protein>
    <submittedName>
        <fullName evidence="2">Uncharacterized protein</fullName>
    </submittedName>
</protein>
<gene>
    <name evidence="2" type="ORF">PHPALM_15233</name>
</gene>
<organism evidence="2 3">
    <name type="scientific">Phytophthora palmivora</name>
    <dbReference type="NCBI Taxonomy" id="4796"/>
    <lineage>
        <taxon>Eukaryota</taxon>
        <taxon>Sar</taxon>
        <taxon>Stramenopiles</taxon>
        <taxon>Oomycota</taxon>
        <taxon>Peronosporomycetes</taxon>
        <taxon>Peronosporales</taxon>
        <taxon>Peronosporaceae</taxon>
        <taxon>Phytophthora</taxon>
    </lineage>
</organism>
<dbReference type="EMBL" id="NCKW01008137">
    <property type="protein sequence ID" value="POM68593.1"/>
    <property type="molecule type" value="Genomic_DNA"/>
</dbReference>
<feature type="region of interest" description="Disordered" evidence="1">
    <location>
        <begin position="81"/>
        <end position="108"/>
    </location>
</feature>
<evidence type="ECO:0000313" key="2">
    <source>
        <dbReference type="EMBL" id="POM68593.1"/>
    </source>
</evidence>
<accession>A0A2P4XSR4</accession>
<name>A0A2P4XSR4_9STRA</name>
<feature type="compositionally biased region" description="Basic and acidic residues" evidence="1">
    <location>
        <begin position="88"/>
        <end position="102"/>
    </location>
</feature>
<reference evidence="2 3" key="1">
    <citation type="journal article" date="2017" name="Genome Biol. Evol.">
        <title>Phytophthora megakarya and P. palmivora, closely related causal agents of cacao black pod rot, underwent increases in genome sizes and gene numbers by different mechanisms.</title>
        <authorList>
            <person name="Ali S.S."/>
            <person name="Shao J."/>
            <person name="Lary D.J."/>
            <person name="Kronmiller B."/>
            <person name="Shen D."/>
            <person name="Strem M.D."/>
            <person name="Amoako-Attah I."/>
            <person name="Akrofi A.Y."/>
            <person name="Begoude B.A."/>
            <person name="Ten Hoopen G.M."/>
            <person name="Coulibaly K."/>
            <person name="Kebe B.I."/>
            <person name="Melnick R.L."/>
            <person name="Guiltinan M.J."/>
            <person name="Tyler B.M."/>
            <person name="Meinhardt L.W."/>
            <person name="Bailey B.A."/>
        </authorList>
    </citation>
    <scope>NUCLEOTIDE SEQUENCE [LARGE SCALE GENOMIC DNA]</scope>
    <source>
        <strain evidence="3">sbr112.9</strain>
    </source>
</reference>
<keyword evidence="3" id="KW-1185">Reference proteome</keyword>
<evidence type="ECO:0000313" key="3">
    <source>
        <dbReference type="Proteomes" id="UP000237271"/>
    </source>
</evidence>
<proteinExistence type="predicted"/>
<evidence type="ECO:0000256" key="1">
    <source>
        <dbReference type="SAM" id="MobiDB-lite"/>
    </source>
</evidence>
<comment type="caution">
    <text evidence="2">The sequence shown here is derived from an EMBL/GenBank/DDBJ whole genome shotgun (WGS) entry which is preliminary data.</text>
</comment>